<gene>
    <name evidence="1" type="ORF">NH26_15555</name>
</gene>
<evidence type="ECO:0000313" key="2">
    <source>
        <dbReference type="Proteomes" id="UP000179797"/>
    </source>
</evidence>
<sequence length="135" mass="15699">MFCFILFILIFISSCNRQYYDRERSLEYTADNAYIDQKKNMLCLRGNARFIGPEIEISADSIDLHHKSGLVVVFGTEDGPSEVYIKGGNIKVLGKYTMPGTKDTFYRSFDYYPQVNRLRFHSEKKTLFNKPKADQ</sequence>
<dbReference type="RefSeq" id="WP_139263111.1">
    <property type="nucleotide sequence ID" value="NZ_JRYR02000001.1"/>
</dbReference>
<name>A0A1S1Z3L1_FLAPC</name>
<reference evidence="1 2" key="1">
    <citation type="journal article" date="2012" name="Int. J. Syst. Evol. Microbiol.">
        <title>Flammeovirga pacifica sp. nov., isolated from deep-sea sediment.</title>
        <authorList>
            <person name="Xu H."/>
            <person name="Fu Y."/>
            <person name="Yang N."/>
            <person name="Ding Z."/>
            <person name="Lai Q."/>
            <person name="Zeng R."/>
        </authorList>
    </citation>
    <scope>NUCLEOTIDE SEQUENCE [LARGE SCALE GENOMIC DNA]</scope>
    <source>
        <strain evidence="2">DSM 24597 / LMG 26175 / WPAGA1</strain>
    </source>
</reference>
<keyword evidence="2" id="KW-1185">Reference proteome</keyword>
<accession>A0A1S1Z3L1</accession>
<dbReference type="Proteomes" id="UP000179797">
    <property type="component" value="Unassembled WGS sequence"/>
</dbReference>
<dbReference type="STRING" id="915059.NH26_15555"/>
<dbReference type="Gene3D" id="2.60.450.10">
    <property type="entry name" value="Lipopolysaccharide (LPS) transport protein A like domain"/>
    <property type="match status" value="1"/>
</dbReference>
<organism evidence="1 2">
    <name type="scientific">Flammeovirga pacifica</name>
    <dbReference type="NCBI Taxonomy" id="915059"/>
    <lineage>
        <taxon>Bacteria</taxon>
        <taxon>Pseudomonadati</taxon>
        <taxon>Bacteroidota</taxon>
        <taxon>Cytophagia</taxon>
        <taxon>Cytophagales</taxon>
        <taxon>Flammeovirgaceae</taxon>
        <taxon>Flammeovirga</taxon>
    </lineage>
</organism>
<proteinExistence type="predicted"/>
<dbReference type="EMBL" id="JRYR02000001">
    <property type="protein sequence ID" value="OHX67665.1"/>
    <property type="molecule type" value="Genomic_DNA"/>
</dbReference>
<dbReference type="OrthoDB" id="979625at2"/>
<comment type="caution">
    <text evidence="1">The sequence shown here is derived from an EMBL/GenBank/DDBJ whole genome shotgun (WGS) entry which is preliminary data.</text>
</comment>
<evidence type="ECO:0000313" key="1">
    <source>
        <dbReference type="EMBL" id="OHX67665.1"/>
    </source>
</evidence>
<protein>
    <recommendedName>
        <fullName evidence="3">Organic solvent tolerance-like N-terminal domain-containing protein</fullName>
    </recommendedName>
</protein>
<dbReference type="AlphaFoldDB" id="A0A1S1Z3L1"/>
<evidence type="ECO:0008006" key="3">
    <source>
        <dbReference type="Google" id="ProtNLM"/>
    </source>
</evidence>